<organism evidence="5 6">
    <name type="scientific">Rhodopirellula islandica</name>
    <dbReference type="NCBI Taxonomy" id="595434"/>
    <lineage>
        <taxon>Bacteria</taxon>
        <taxon>Pseudomonadati</taxon>
        <taxon>Planctomycetota</taxon>
        <taxon>Planctomycetia</taxon>
        <taxon>Pirellulales</taxon>
        <taxon>Pirellulaceae</taxon>
        <taxon>Rhodopirellula</taxon>
    </lineage>
</organism>
<keyword evidence="3" id="KW-0694">RNA-binding</keyword>
<dbReference type="EMBL" id="LECT01000048">
    <property type="protein sequence ID" value="KLU01957.1"/>
    <property type="molecule type" value="Genomic_DNA"/>
</dbReference>
<evidence type="ECO:0000313" key="5">
    <source>
        <dbReference type="EMBL" id="KLU01957.1"/>
    </source>
</evidence>
<dbReference type="PROSITE" id="PS01129">
    <property type="entry name" value="PSI_RLU"/>
    <property type="match status" value="1"/>
</dbReference>
<gene>
    <name evidence="5" type="ORF">RISK_006141</name>
</gene>
<evidence type="ECO:0000256" key="1">
    <source>
        <dbReference type="ARBA" id="ARBA00010876"/>
    </source>
</evidence>
<dbReference type="CDD" id="cd00165">
    <property type="entry name" value="S4"/>
    <property type="match status" value="1"/>
</dbReference>
<dbReference type="InterPro" id="IPR006224">
    <property type="entry name" value="PsdUridine_synth_RluA-like_CS"/>
</dbReference>
<dbReference type="InterPro" id="IPR036986">
    <property type="entry name" value="S4_RNA-bd_sf"/>
</dbReference>
<dbReference type="SMART" id="SM00363">
    <property type="entry name" value="S4"/>
    <property type="match status" value="1"/>
</dbReference>
<dbReference type="SUPFAM" id="SSF55120">
    <property type="entry name" value="Pseudouridine synthase"/>
    <property type="match status" value="1"/>
</dbReference>
<dbReference type="InterPro" id="IPR002942">
    <property type="entry name" value="S4_RNA-bd"/>
</dbReference>
<name>A0A0J1B5F5_RHOIS</name>
<dbReference type="CDD" id="cd02869">
    <property type="entry name" value="PseudoU_synth_RluA_like"/>
    <property type="match status" value="1"/>
</dbReference>
<dbReference type="Pfam" id="PF00849">
    <property type="entry name" value="PseudoU_synth_2"/>
    <property type="match status" value="1"/>
</dbReference>
<dbReference type="GO" id="GO:0000455">
    <property type="term" value="P:enzyme-directed rRNA pseudouridine synthesis"/>
    <property type="evidence" value="ECO:0007669"/>
    <property type="project" value="TreeGrafter"/>
</dbReference>
<dbReference type="GO" id="GO:0120159">
    <property type="term" value="F:rRNA pseudouridine synthase activity"/>
    <property type="evidence" value="ECO:0007669"/>
    <property type="project" value="UniProtKB-ARBA"/>
</dbReference>
<proteinExistence type="inferred from homology"/>
<protein>
    <submittedName>
        <fullName evidence="5">Ribosomal large subunit pseudouridine synthase D</fullName>
        <ecNumber evidence="5">4.2.1.70</ecNumber>
    </submittedName>
</protein>
<keyword evidence="6" id="KW-1185">Reference proteome</keyword>
<dbReference type="InterPro" id="IPR020103">
    <property type="entry name" value="PsdUridine_synth_cat_dom_sf"/>
</dbReference>
<keyword evidence="5" id="KW-0456">Lyase</keyword>
<sequence length="321" mass="36046">MPLTSVSTTVDETNEGRVDIIVRELSGTSRSQARGMIDQGCVMINGSPCKSVGTTVKPGDLVAVRYDKHQRYREKKRQWDDRTFEIVFEDDHIIVVNKSAGTLTVPTDRGEPNSLVDRVSIYLSYSKAKKEAFVVHRLDRETSGLLVFAKHEPIAELLIEQFKDRRPTRVFHAIVAGNVLADEGTFESHLATGSNLDRYETRPGKDTDEAITHYKVVRRLVERESSHGEDTTLIEAQLETSKRNQVRVQFANAGHPVLGEPRYKPKEAMHARWHRKRMALHASTLGFFHPVSGEAVSFDTPLPSAMEKFVAGARGRSDRPA</sequence>
<dbReference type="PANTHER" id="PTHR21600:SF44">
    <property type="entry name" value="RIBOSOMAL LARGE SUBUNIT PSEUDOURIDINE SYNTHASE D"/>
    <property type="match status" value="1"/>
</dbReference>
<dbReference type="STRING" id="595434.RISK_006141"/>
<comment type="caution">
    <text evidence="5">The sequence shown here is derived from an EMBL/GenBank/DDBJ whole genome shotgun (WGS) entry which is preliminary data.</text>
</comment>
<dbReference type="PROSITE" id="PS50889">
    <property type="entry name" value="S4"/>
    <property type="match status" value="1"/>
</dbReference>
<dbReference type="GO" id="GO:0003723">
    <property type="term" value="F:RNA binding"/>
    <property type="evidence" value="ECO:0007669"/>
    <property type="project" value="UniProtKB-KW"/>
</dbReference>
<dbReference type="Gene3D" id="3.10.290.10">
    <property type="entry name" value="RNA-binding S4 domain"/>
    <property type="match status" value="1"/>
</dbReference>
<comment type="similarity">
    <text evidence="1">Belongs to the pseudouridine synthase RluA family.</text>
</comment>
<dbReference type="AlphaFoldDB" id="A0A0J1B5F5"/>
<dbReference type="SUPFAM" id="SSF55174">
    <property type="entry name" value="Alpha-L RNA-binding motif"/>
    <property type="match status" value="1"/>
</dbReference>
<dbReference type="Proteomes" id="UP000036367">
    <property type="component" value="Unassembled WGS sequence"/>
</dbReference>
<dbReference type="Pfam" id="PF01479">
    <property type="entry name" value="S4"/>
    <property type="match status" value="1"/>
</dbReference>
<dbReference type="GO" id="GO:0004730">
    <property type="term" value="F:pseudouridylate synthase activity"/>
    <property type="evidence" value="ECO:0007669"/>
    <property type="project" value="UniProtKB-EC"/>
</dbReference>
<dbReference type="InterPro" id="IPR006145">
    <property type="entry name" value="PsdUridine_synth_RsuA/RluA"/>
</dbReference>
<dbReference type="PATRIC" id="fig|595434.4.peg.5835"/>
<dbReference type="PANTHER" id="PTHR21600">
    <property type="entry name" value="MITOCHONDRIAL RNA PSEUDOURIDINE SYNTHASE"/>
    <property type="match status" value="1"/>
</dbReference>
<dbReference type="RefSeq" id="WP_047817014.1">
    <property type="nucleotide sequence ID" value="NZ_LECT01000048.1"/>
</dbReference>
<evidence type="ECO:0000256" key="2">
    <source>
        <dbReference type="ARBA" id="ARBA00023235"/>
    </source>
</evidence>
<dbReference type="InterPro" id="IPR050188">
    <property type="entry name" value="RluA_PseudoU_synthase"/>
</dbReference>
<accession>A0A0J1B5F5</accession>
<reference evidence="5" key="1">
    <citation type="submission" date="2015-05" db="EMBL/GenBank/DDBJ databases">
        <title>Permanent draft genome of Rhodopirellula islandicus K833.</title>
        <authorList>
            <person name="Kizina J."/>
            <person name="Richter M."/>
            <person name="Glockner F.O."/>
            <person name="Harder J."/>
        </authorList>
    </citation>
    <scope>NUCLEOTIDE SEQUENCE [LARGE SCALE GENOMIC DNA]</scope>
    <source>
        <strain evidence="5">K833</strain>
    </source>
</reference>
<keyword evidence="2" id="KW-0413">Isomerase</keyword>
<evidence type="ECO:0000259" key="4">
    <source>
        <dbReference type="SMART" id="SM00363"/>
    </source>
</evidence>
<dbReference type="OrthoDB" id="9784108at2"/>
<dbReference type="Gene3D" id="3.30.2350.10">
    <property type="entry name" value="Pseudouridine synthase"/>
    <property type="match status" value="1"/>
</dbReference>
<feature type="domain" description="RNA-binding S4" evidence="4">
    <location>
        <begin position="16"/>
        <end position="80"/>
    </location>
</feature>
<dbReference type="EC" id="4.2.1.70" evidence="5"/>
<evidence type="ECO:0000256" key="3">
    <source>
        <dbReference type="PROSITE-ProRule" id="PRU00182"/>
    </source>
</evidence>
<evidence type="ECO:0000313" key="6">
    <source>
        <dbReference type="Proteomes" id="UP000036367"/>
    </source>
</evidence>